<keyword evidence="3" id="KW-0067">ATP-binding</keyword>
<accession>A0A6F9EFP6</accession>
<dbReference type="AlphaFoldDB" id="A0A6F9EFP6"/>
<dbReference type="Gene3D" id="3.40.50.300">
    <property type="entry name" value="P-loop containing nucleotide triphosphate hydrolases"/>
    <property type="match status" value="1"/>
</dbReference>
<dbReference type="CDD" id="cd03293">
    <property type="entry name" value="ABC_NrtD_SsuB_transporters"/>
    <property type="match status" value="1"/>
</dbReference>
<evidence type="ECO:0000313" key="5">
    <source>
        <dbReference type="EMBL" id="CAB3396078.1"/>
    </source>
</evidence>
<dbReference type="Pfam" id="PF00005">
    <property type="entry name" value="ABC_tran"/>
    <property type="match status" value="1"/>
</dbReference>
<evidence type="ECO:0000256" key="3">
    <source>
        <dbReference type="ARBA" id="ARBA00022840"/>
    </source>
</evidence>
<dbReference type="PROSITE" id="PS50893">
    <property type="entry name" value="ABC_TRANSPORTER_2"/>
    <property type="match status" value="1"/>
</dbReference>
<protein>
    <recommendedName>
        <fullName evidence="4">ABC transporter domain-containing protein</fullName>
    </recommendedName>
</protein>
<dbReference type="SUPFAM" id="SSF52540">
    <property type="entry name" value="P-loop containing nucleoside triphosphate hydrolases"/>
    <property type="match status" value="1"/>
</dbReference>
<dbReference type="InterPro" id="IPR027417">
    <property type="entry name" value="P-loop_NTPase"/>
</dbReference>
<dbReference type="InterPro" id="IPR003593">
    <property type="entry name" value="AAA+_ATPase"/>
</dbReference>
<dbReference type="GO" id="GO:0016887">
    <property type="term" value="F:ATP hydrolysis activity"/>
    <property type="evidence" value="ECO:0007669"/>
    <property type="project" value="InterPro"/>
</dbReference>
<feature type="domain" description="ABC transporter" evidence="4">
    <location>
        <begin position="11"/>
        <end position="244"/>
    </location>
</feature>
<dbReference type="GO" id="GO:0005524">
    <property type="term" value="F:ATP binding"/>
    <property type="evidence" value="ECO:0007669"/>
    <property type="project" value="UniProtKB-KW"/>
</dbReference>
<dbReference type="InterPro" id="IPR003439">
    <property type="entry name" value="ABC_transporter-like_ATP-bd"/>
</dbReference>
<dbReference type="PANTHER" id="PTHR42788">
    <property type="entry name" value="TAURINE IMPORT ATP-BINDING PROTEIN-RELATED"/>
    <property type="match status" value="1"/>
</dbReference>
<evidence type="ECO:0000313" key="6">
    <source>
        <dbReference type="Proteomes" id="UP000502196"/>
    </source>
</evidence>
<evidence type="ECO:0000256" key="2">
    <source>
        <dbReference type="ARBA" id="ARBA00022741"/>
    </source>
</evidence>
<evidence type="ECO:0000256" key="1">
    <source>
        <dbReference type="ARBA" id="ARBA00022448"/>
    </source>
</evidence>
<keyword evidence="1" id="KW-0813">Transport</keyword>
<dbReference type="PANTHER" id="PTHR42788:SF13">
    <property type="entry name" value="ALIPHATIC SULFONATES IMPORT ATP-BINDING PROTEIN SSUB"/>
    <property type="match status" value="1"/>
</dbReference>
<keyword evidence="2" id="KW-0547">Nucleotide-binding</keyword>
<dbReference type="PROSITE" id="PS00211">
    <property type="entry name" value="ABC_TRANSPORTER_1"/>
    <property type="match status" value="1"/>
</dbReference>
<dbReference type="Proteomes" id="UP000502196">
    <property type="component" value="Chromosome"/>
</dbReference>
<dbReference type="RefSeq" id="WP_170086546.1">
    <property type="nucleotide sequence ID" value="NZ_CP047971.1"/>
</dbReference>
<dbReference type="SMART" id="SM00382">
    <property type="entry name" value="AAA"/>
    <property type="match status" value="1"/>
</dbReference>
<reference evidence="5 6" key="1">
    <citation type="submission" date="2020-04" db="EMBL/GenBank/DDBJ databases">
        <authorList>
            <person name="Hogendoorn C."/>
        </authorList>
    </citation>
    <scope>NUCLEOTIDE SEQUENCE [LARGE SCALE GENOMIC DNA]</scope>
    <source>
        <strain evidence="5">COOX1</strain>
    </source>
</reference>
<evidence type="ECO:0000259" key="4">
    <source>
        <dbReference type="PROSITE" id="PS50893"/>
    </source>
</evidence>
<sequence length="265" mass="29866">MLTSLHPEPEILVDQVSMRFESSGQSVMALESVSFAVAAGEFISLLGPSGCGKTTLLRLMADLLEPTEGRVLVSGTDAKQARLARRYGIVFQQPVLYDWRSVQKNVELPLEILGTSRSERKKKAAELLALVGLEQFAGRYPWELSGGMQQRVAIARALALDPPILLMDEPFAALDEFTRERLQDELLRIWSRTRKTVIFVTHSIPEAVYLSDRVIVLSPHPGRLNTITEVPLPRPRSPEVREKPQFHQLVDDIRRRFYHSINDSA</sequence>
<dbReference type="InterPro" id="IPR050166">
    <property type="entry name" value="ABC_transporter_ATP-bind"/>
</dbReference>
<proteinExistence type="predicted"/>
<gene>
    <name evidence="5" type="ORF">COOX1_3324</name>
</gene>
<name>A0A6F9EFP6_9BACL</name>
<dbReference type="EMBL" id="LR792683">
    <property type="protein sequence ID" value="CAB3396078.1"/>
    <property type="molecule type" value="Genomic_DNA"/>
</dbReference>
<dbReference type="InterPro" id="IPR017871">
    <property type="entry name" value="ABC_transporter-like_CS"/>
</dbReference>
<organism evidence="5 6">
    <name type="scientific">Kyrpidia spormannii</name>
    <dbReference type="NCBI Taxonomy" id="2055160"/>
    <lineage>
        <taxon>Bacteria</taxon>
        <taxon>Bacillati</taxon>
        <taxon>Bacillota</taxon>
        <taxon>Bacilli</taxon>
        <taxon>Bacillales</taxon>
        <taxon>Alicyclobacillaceae</taxon>
        <taxon>Kyrpidia</taxon>
    </lineage>
</organism>